<reference evidence="9 10" key="1">
    <citation type="submission" date="2020-09" db="EMBL/GenBank/DDBJ databases">
        <title>A novel species.</title>
        <authorList>
            <person name="Gao J."/>
        </authorList>
    </citation>
    <scope>NUCLEOTIDE SEQUENCE [LARGE SCALE GENOMIC DNA]</scope>
    <source>
        <strain evidence="9 10">CRXT-Y-14</strain>
    </source>
</reference>
<dbReference type="PANTHER" id="PTHR43867:SF2">
    <property type="entry name" value="CELLULOSE SYNTHASE CATALYTIC SUBUNIT A [UDP-FORMING]"/>
    <property type="match status" value="1"/>
</dbReference>
<dbReference type="Proteomes" id="UP000516428">
    <property type="component" value="Chromosome"/>
</dbReference>
<feature type="transmembrane region" description="Helical" evidence="7">
    <location>
        <begin position="515"/>
        <end position="533"/>
    </location>
</feature>
<feature type="transmembrane region" description="Helical" evidence="7">
    <location>
        <begin position="399"/>
        <end position="423"/>
    </location>
</feature>
<dbReference type="SUPFAM" id="SSF53448">
    <property type="entry name" value="Nucleotide-diphospho-sugar transferases"/>
    <property type="match status" value="1"/>
</dbReference>
<dbReference type="PANTHER" id="PTHR43867">
    <property type="entry name" value="CELLULOSE SYNTHASE CATALYTIC SUBUNIT A [UDP-FORMING]"/>
    <property type="match status" value="1"/>
</dbReference>
<feature type="transmembrane region" description="Helical" evidence="7">
    <location>
        <begin position="585"/>
        <end position="608"/>
    </location>
</feature>
<evidence type="ECO:0000313" key="9">
    <source>
        <dbReference type="EMBL" id="QNS07896.1"/>
    </source>
</evidence>
<evidence type="ECO:0000256" key="1">
    <source>
        <dbReference type="ARBA" id="ARBA00004141"/>
    </source>
</evidence>
<keyword evidence="5 7" id="KW-1133">Transmembrane helix</keyword>
<protein>
    <submittedName>
        <fullName evidence="9">Glycosyltransferase</fullName>
    </submittedName>
</protein>
<dbReference type="Gene3D" id="3.90.550.10">
    <property type="entry name" value="Spore Coat Polysaccharide Biosynthesis Protein SpsA, Chain A"/>
    <property type="match status" value="1"/>
</dbReference>
<dbReference type="GO" id="GO:0016758">
    <property type="term" value="F:hexosyltransferase activity"/>
    <property type="evidence" value="ECO:0007669"/>
    <property type="project" value="TreeGrafter"/>
</dbReference>
<evidence type="ECO:0000256" key="2">
    <source>
        <dbReference type="ARBA" id="ARBA00022676"/>
    </source>
</evidence>
<keyword evidence="4 7" id="KW-0812">Transmembrane</keyword>
<feature type="transmembrane region" description="Helical" evidence="7">
    <location>
        <begin position="429"/>
        <end position="450"/>
    </location>
</feature>
<gene>
    <name evidence="9" type="ORF">IAG42_32660</name>
</gene>
<accession>A0A7H1BGP1</accession>
<dbReference type="RefSeq" id="WP_188340557.1">
    <property type="nucleotide sequence ID" value="NZ_CP061281.1"/>
</dbReference>
<name>A0A7H1BGP1_9ACTN</name>
<dbReference type="EMBL" id="CP061281">
    <property type="protein sequence ID" value="QNS07896.1"/>
    <property type="molecule type" value="Genomic_DNA"/>
</dbReference>
<proteinExistence type="predicted"/>
<evidence type="ECO:0000256" key="5">
    <source>
        <dbReference type="ARBA" id="ARBA00022989"/>
    </source>
</evidence>
<dbReference type="Pfam" id="PF13632">
    <property type="entry name" value="Glyco_trans_2_3"/>
    <property type="match status" value="1"/>
</dbReference>
<keyword evidence="6 7" id="KW-0472">Membrane</keyword>
<evidence type="ECO:0000256" key="4">
    <source>
        <dbReference type="ARBA" id="ARBA00022692"/>
    </source>
</evidence>
<comment type="subcellular location">
    <subcellularLocation>
        <location evidence="1">Membrane</location>
        <topology evidence="1">Multi-pass membrane protein</topology>
    </subcellularLocation>
</comment>
<keyword evidence="10" id="KW-1185">Reference proteome</keyword>
<organism evidence="9 10">
    <name type="scientific">Streptomyces xanthii</name>
    <dbReference type="NCBI Taxonomy" id="2768069"/>
    <lineage>
        <taxon>Bacteria</taxon>
        <taxon>Bacillati</taxon>
        <taxon>Actinomycetota</taxon>
        <taxon>Actinomycetes</taxon>
        <taxon>Kitasatosporales</taxon>
        <taxon>Streptomycetaceae</taxon>
        <taxon>Streptomyces</taxon>
    </lineage>
</organism>
<dbReference type="InterPro" id="IPR029044">
    <property type="entry name" value="Nucleotide-diphossugar_trans"/>
</dbReference>
<keyword evidence="2" id="KW-0328">Glycosyltransferase</keyword>
<feature type="transmembrane region" description="Helical" evidence="7">
    <location>
        <begin position="539"/>
        <end position="564"/>
    </location>
</feature>
<dbReference type="GO" id="GO:0005886">
    <property type="term" value="C:plasma membrane"/>
    <property type="evidence" value="ECO:0007669"/>
    <property type="project" value="TreeGrafter"/>
</dbReference>
<feature type="transmembrane region" description="Helical" evidence="7">
    <location>
        <begin position="66"/>
        <end position="85"/>
    </location>
</feature>
<feature type="domain" description="Glycosyltransferase 2-like" evidence="8">
    <location>
        <begin position="230"/>
        <end position="446"/>
    </location>
</feature>
<evidence type="ECO:0000259" key="8">
    <source>
        <dbReference type="Pfam" id="PF13632"/>
    </source>
</evidence>
<evidence type="ECO:0000256" key="3">
    <source>
        <dbReference type="ARBA" id="ARBA00022679"/>
    </source>
</evidence>
<sequence length="614" mass="67649">MTHHEPVPAIVPTGDLCEVAAHLSRISDGNVVRVAPEGPYFGQPCRMRRVLPTTFTHALPRRDRTALLLLSIGWLVSLAWFWIWWLRPEHRASWPGLIVNSALLAYLTGLPAYFFATALRLRRVNPTLAIPSLPVAFVVTRAPSEPWPSARRTLEAMLDQRFPHSYDVWLCDEAPTREIVEWCHANGVRISSRQGLGSYHRRTWPRRTRCKEGNLAYFYDHWGYADYAVVAQLDVDHVPEPDYLAEMVRPFADPAIGYVAAPSICDANSADSWSARGRLHREAVWHGAVQLGHSDGLAPMCIGSHYAVRTRALRDIGGLGPELAEDFSTTYLLNSAGWPGAFAIDAEAHGDGPLTFADMVTQEYQWSRSLTTMMLGLMPRHLGRLPATLRLRFAYALGYYPLLGLMIVAGLVLPPVAVITGMAWMNIDYFQFLFHLWLMAVCPITALWLLRRRRLLRPRLVPLLSWEVWLFGLASGPFVIAGLIGAVRQRVRPRQVTFKVTPKHMSGPRPLPAKLTVPFAVLGTALAAVAVYGELASPAVGYVFLCLAAGATYAMVALAVPLLHASETARTTGVSLRAALATARVSLLAGVPAALVALTGVVLFPAYVAAVLGW</sequence>
<evidence type="ECO:0000256" key="6">
    <source>
        <dbReference type="ARBA" id="ARBA00023136"/>
    </source>
</evidence>
<evidence type="ECO:0000313" key="10">
    <source>
        <dbReference type="Proteomes" id="UP000516428"/>
    </source>
</evidence>
<dbReference type="InterPro" id="IPR050321">
    <property type="entry name" value="Glycosyltr_2/OpgH_subfam"/>
</dbReference>
<keyword evidence="3 9" id="KW-0808">Transferase</keyword>
<dbReference type="KEGG" id="sxn:IAG42_32660"/>
<feature type="transmembrane region" description="Helical" evidence="7">
    <location>
        <begin position="97"/>
        <end position="116"/>
    </location>
</feature>
<dbReference type="InterPro" id="IPR001173">
    <property type="entry name" value="Glyco_trans_2-like"/>
</dbReference>
<dbReference type="AlphaFoldDB" id="A0A7H1BGP1"/>
<evidence type="ECO:0000256" key="7">
    <source>
        <dbReference type="SAM" id="Phobius"/>
    </source>
</evidence>